<dbReference type="PROSITE" id="PS51406">
    <property type="entry name" value="FIBRINOGEN_C_2"/>
    <property type="match status" value="1"/>
</dbReference>
<dbReference type="InterPro" id="IPR002181">
    <property type="entry name" value="Fibrinogen_a/b/g_C_dom"/>
</dbReference>
<keyword evidence="9" id="KW-1185">Reference proteome</keyword>
<evidence type="ECO:0000256" key="2">
    <source>
        <dbReference type="ARBA" id="ARBA00022525"/>
    </source>
</evidence>
<feature type="compositionally biased region" description="Basic and acidic residues" evidence="5">
    <location>
        <begin position="65"/>
        <end position="80"/>
    </location>
</feature>
<dbReference type="PANTHER" id="PTHR16146">
    <property type="entry name" value="INTELECTIN"/>
    <property type="match status" value="1"/>
</dbReference>
<gene>
    <name evidence="8" type="ORF">P5673_030017</name>
</gene>
<comment type="subcellular location">
    <subcellularLocation>
        <location evidence="1">Secreted</location>
    </subcellularLocation>
</comment>
<dbReference type="InterPro" id="IPR036056">
    <property type="entry name" value="Fibrinogen-like_C"/>
</dbReference>
<evidence type="ECO:0000313" key="9">
    <source>
        <dbReference type="Proteomes" id="UP001249851"/>
    </source>
</evidence>
<sequence length="404" mass="43703">MKSVILWIVVLSLALARAKLEGPQSSQEKLGGGKGSQEKETGSKRVRQSYKCVNGLNGRNGSPGRDGRDGRDGPKGDRGPEGPVGPAGPEGPPGENVTGPVGEKGQTGPQGAKGEKGDVGAPGKPPSGVIQIGFTTENCTLTRVGSLRYNSPQQSLEFCNGNEWVEIISNGRGYTKMNPGLHCLDILKTGHSRGDGLYWIDPDGGSPVNSFSAHCDMSTERGGWTLLATKVRTSMSSFITSSFSAAAAASTDKDASSCIHPSMKDTWEEVMFRFSDVSDVRVVYNWKEACRPGVTNTFDQFLMGNGISSYQHRYSGKDMPGFYKYSPADEGNRYPSRGFATFPSLQFSSDGIRESRKGSGKWLNLWSSVDNSNDYYSSDNRMANGTKCIAGYCYRDKPVWIMVR</sequence>
<keyword evidence="2" id="KW-0964">Secreted</keyword>
<dbReference type="Proteomes" id="UP001249851">
    <property type="component" value="Unassembled WGS sequence"/>
</dbReference>
<evidence type="ECO:0000256" key="5">
    <source>
        <dbReference type="SAM" id="MobiDB-lite"/>
    </source>
</evidence>
<keyword evidence="6" id="KW-0732">Signal</keyword>
<evidence type="ECO:0000259" key="7">
    <source>
        <dbReference type="PROSITE" id="PS51406"/>
    </source>
</evidence>
<dbReference type="NCBIfam" id="NF040941">
    <property type="entry name" value="GGGWT_bact"/>
    <property type="match status" value="1"/>
</dbReference>
<evidence type="ECO:0000313" key="8">
    <source>
        <dbReference type="EMBL" id="KAK2549476.1"/>
    </source>
</evidence>
<comment type="caution">
    <text evidence="8">The sequence shown here is derived from an EMBL/GenBank/DDBJ whole genome shotgun (WGS) entry which is preliminary data.</text>
</comment>
<name>A0AAD9PUS4_ACRCE</name>
<dbReference type="GO" id="GO:0005615">
    <property type="term" value="C:extracellular space"/>
    <property type="evidence" value="ECO:0007669"/>
    <property type="project" value="TreeGrafter"/>
</dbReference>
<dbReference type="GO" id="GO:0005201">
    <property type="term" value="F:extracellular matrix structural constituent"/>
    <property type="evidence" value="ECO:0007669"/>
    <property type="project" value="InterPro"/>
</dbReference>
<dbReference type="Gene3D" id="2.60.120.1000">
    <property type="match status" value="1"/>
</dbReference>
<dbReference type="InterPro" id="IPR000885">
    <property type="entry name" value="Fib_collagen_C"/>
</dbReference>
<feature type="domain" description="Fibrinogen C-terminal" evidence="7">
    <location>
        <begin position="174"/>
        <end position="226"/>
    </location>
</feature>
<evidence type="ECO:0000256" key="1">
    <source>
        <dbReference type="ARBA" id="ARBA00004613"/>
    </source>
</evidence>
<keyword evidence="3 8" id="KW-0176">Collagen</keyword>
<feature type="region of interest" description="Disordered" evidence="5">
    <location>
        <begin position="19"/>
        <end position="129"/>
    </location>
</feature>
<evidence type="ECO:0000256" key="3">
    <source>
        <dbReference type="ARBA" id="ARBA00023119"/>
    </source>
</evidence>
<dbReference type="PANTHER" id="PTHR16146:SF46">
    <property type="entry name" value="INTELECTIN-1A-RELATED"/>
    <property type="match status" value="1"/>
</dbReference>
<feature type="chain" id="PRO_5041935582" evidence="6">
    <location>
        <begin position="19"/>
        <end position="404"/>
    </location>
</feature>
<feature type="signal peptide" evidence="6">
    <location>
        <begin position="1"/>
        <end position="18"/>
    </location>
</feature>
<reference evidence="8" key="2">
    <citation type="journal article" date="2023" name="Science">
        <title>Genomic signatures of disease resistance in endangered staghorn corals.</title>
        <authorList>
            <person name="Vollmer S.V."/>
            <person name="Selwyn J.D."/>
            <person name="Despard B.A."/>
            <person name="Roesel C.L."/>
        </authorList>
    </citation>
    <scope>NUCLEOTIDE SEQUENCE</scope>
    <source>
        <strain evidence="8">K2</strain>
    </source>
</reference>
<evidence type="ECO:0000256" key="6">
    <source>
        <dbReference type="SAM" id="SignalP"/>
    </source>
</evidence>
<keyword evidence="4" id="KW-1015">Disulfide bond</keyword>
<accession>A0AAD9PUS4</accession>
<proteinExistence type="predicted"/>
<organism evidence="8 9">
    <name type="scientific">Acropora cervicornis</name>
    <name type="common">Staghorn coral</name>
    <dbReference type="NCBI Taxonomy" id="6130"/>
    <lineage>
        <taxon>Eukaryota</taxon>
        <taxon>Metazoa</taxon>
        <taxon>Cnidaria</taxon>
        <taxon>Anthozoa</taxon>
        <taxon>Hexacorallia</taxon>
        <taxon>Scleractinia</taxon>
        <taxon>Astrocoeniina</taxon>
        <taxon>Acroporidae</taxon>
        <taxon>Acropora</taxon>
    </lineage>
</organism>
<protein>
    <submittedName>
        <fullName evidence="8">Collagen EMF1-alpha</fullName>
    </submittedName>
</protein>
<evidence type="ECO:0000256" key="4">
    <source>
        <dbReference type="ARBA" id="ARBA00023157"/>
    </source>
</evidence>
<reference evidence="8" key="1">
    <citation type="journal article" date="2023" name="G3 (Bethesda)">
        <title>Whole genome assembly and annotation of the endangered Caribbean coral Acropora cervicornis.</title>
        <authorList>
            <person name="Selwyn J.D."/>
            <person name="Vollmer S.V."/>
        </authorList>
    </citation>
    <scope>NUCLEOTIDE SEQUENCE</scope>
    <source>
        <strain evidence="8">K2</strain>
    </source>
</reference>
<dbReference type="GO" id="GO:0070492">
    <property type="term" value="F:oligosaccharide binding"/>
    <property type="evidence" value="ECO:0007669"/>
    <property type="project" value="TreeGrafter"/>
</dbReference>
<dbReference type="GO" id="GO:0005581">
    <property type="term" value="C:collagen trimer"/>
    <property type="evidence" value="ECO:0007669"/>
    <property type="project" value="UniProtKB-KW"/>
</dbReference>
<dbReference type="EMBL" id="JARQWQ010000125">
    <property type="protein sequence ID" value="KAK2549476.1"/>
    <property type="molecule type" value="Genomic_DNA"/>
</dbReference>
<dbReference type="Pfam" id="PF01410">
    <property type="entry name" value="COLFI"/>
    <property type="match status" value="1"/>
</dbReference>
<dbReference type="SUPFAM" id="SSF56496">
    <property type="entry name" value="Fibrinogen C-terminal domain-like"/>
    <property type="match status" value="1"/>
</dbReference>
<dbReference type="AlphaFoldDB" id="A0AAD9PUS4"/>